<dbReference type="EMBL" id="RCHS01004067">
    <property type="protein sequence ID" value="RMX37873.1"/>
    <property type="molecule type" value="Genomic_DNA"/>
</dbReference>
<name>A0A3M6T960_POCDA</name>
<accession>A0A3M6T960</accession>
<reference evidence="1 2" key="1">
    <citation type="journal article" date="2018" name="Sci. Rep.">
        <title>Comparative analysis of the Pocillopora damicornis genome highlights role of immune system in coral evolution.</title>
        <authorList>
            <person name="Cunning R."/>
            <person name="Bay R.A."/>
            <person name="Gillette P."/>
            <person name="Baker A.C."/>
            <person name="Traylor-Knowles N."/>
        </authorList>
    </citation>
    <scope>NUCLEOTIDE SEQUENCE [LARGE SCALE GENOMIC DNA]</scope>
    <source>
        <strain evidence="1">RSMAS</strain>
        <tissue evidence="1">Whole animal</tissue>
    </source>
</reference>
<proteinExistence type="predicted"/>
<dbReference type="AlphaFoldDB" id="A0A3M6T960"/>
<protein>
    <submittedName>
        <fullName evidence="1">Uncharacterized protein</fullName>
    </submittedName>
</protein>
<dbReference type="Proteomes" id="UP000275408">
    <property type="component" value="Unassembled WGS sequence"/>
</dbReference>
<feature type="non-terminal residue" evidence="1">
    <location>
        <position position="1"/>
    </location>
</feature>
<evidence type="ECO:0000313" key="1">
    <source>
        <dbReference type="EMBL" id="RMX37873.1"/>
    </source>
</evidence>
<comment type="caution">
    <text evidence="1">The sequence shown here is derived from an EMBL/GenBank/DDBJ whole genome shotgun (WGS) entry which is preliminary data.</text>
</comment>
<sequence length="134" mass="15033">RGTLQRNRSALVAAAKLTETEQHSAMPVGDVNPASPVPVTPVLPVPSTLLRHQTLQLIVTLLLCLATGQQCQTVHNFDINYTHDMEDRFRVMVLEKLKKTIPKRHLAPKDLIASKHDKKFCVVEYPTDSLEQTK</sequence>
<keyword evidence="2" id="KW-1185">Reference proteome</keyword>
<organism evidence="1 2">
    <name type="scientific">Pocillopora damicornis</name>
    <name type="common">Cauliflower coral</name>
    <name type="synonym">Millepora damicornis</name>
    <dbReference type="NCBI Taxonomy" id="46731"/>
    <lineage>
        <taxon>Eukaryota</taxon>
        <taxon>Metazoa</taxon>
        <taxon>Cnidaria</taxon>
        <taxon>Anthozoa</taxon>
        <taxon>Hexacorallia</taxon>
        <taxon>Scleractinia</taxon>
        <taxon>Astrocoeniina</taxon>
        <taxon>Pocilloporidae</taxon>
        <taxon>Pocillopora</taxon>
    </lineage>
</organism>
<gene>
    <name evidence="1" type="ORF">pdam_00007054</name>
</gene>
<evidence type="ECO:0000313" key="2">
    <source>
        <dbReference type="Proteomes" id="UP000275408"/>
    </source>
</evidence>